<evidence type="ECO:0000313" key="2">
    <source>
        <dbReference type="Proteomes" id="UP000612055"/>
    </source>
</evidence>
<sequence>MRVERRAEAAALAAGAGQAEGGGSGVLLSGVLALPPAAAVVVECGEAEGGAEAVAAALEGEGLQAVPVPLEGAAFEWVMHDDDSGDHPIISTCRDHFQRMLDALDDADARPAAAPLPSSMVPTLALDGYLASTALAWALRQVVSEAWEAATPGVEFSQRLEWVFEVRDMLAELPAFVEAA</sequence>
<evidence type="ECO:0000313" key="1">
    <source>
        <dbReference type="EMBL" id="KAG2496305.1"/>
    </source>
</evidence>
<gene>
    <name evidence="1" type="ORF">HYH03_005538</name>
</gene>
<reference evidence="1" key="1">
    <citation type="journal article" date="2020" name="bioRxiv">
        <title>Comparative genomics of Chlamydomonas.</title>
        <authorList>
            <person name="Craig R.J."/>
            <person name="Hasan A.R."/>
            <person name="Ness R.W."/>
            <person name="Keightley P.D."/>
        </authorList>
    </citation>
    <scope>NUCLEOTIDE SEQUENCE</scope>
    <source>
        <strain evidence="1">CCAP 11/70</strain>
    </source>
</reference>
<name>A0A835Y544_9CHLO</name>
<accession>A0A835Y544</accession>
<dbReference type="AlphaFoldDB" id="A0A835Y544"/>
<keyword evidence="2" id="KW-1185">Reference proteome</keyword>
<protein>
    <submittedName>
        <fullName evidence="1">Uncharacterized protein</fullName>
    </submittedName>
</protein>
<organism evidence="1 2">
    <name type="scientific">Edaphochlamys debaryana</name>
    <dbReference type="NCBI Taxonomy" id="47281"/>
    <lineage>
        <taxon>Eukaryota</taxon>
        <taxon>Viridiplantae</taxon>
        <taxon>Chlorophyta</taxon>
        <taxon>core chlorophytes</taxon>
        <taxon>Chlorophyceae</taxon>
        <taxon>CS clade</taxon>
        <taxon>Chlamydomonadales</taxon>
        <taxon>Chlamydomonadales incertae sedis</taxon>
        <taxon>Edaphochlamys</taxon>
    </lineage>
</organism>
<dbReference type="EMBL" id="JAEHOE010000019">
    <property type="protein sequence ID" value="KAG2496305.1"/>
    <property type="molecule type" value="Genomic_DNA"/>
</dbReference>
<comment type="caution">
    <text evidence="1">The sequence shown here is derived from an EMBL/GenBank/DDBJ whole genome shotgun (WGS) entry which is preliminary data.</text>
</comment>
<proteinExistence type="predicted"/>
<dbReference type="Proteomes" id="UP000612055">
    <property type="component" value="Unassembled WGS sequence"/>
</dbReference>